<evidence type="ECO:0000259" key="2">
    <source>
        <dbReference type="PROSITE" id="PS50222"/>
    </source>
</evidence>
<evidence type="ECO:0000313" key="3">
    <source>
        <dbReference type="EMBL" id="GMI29672.1"/>
    </source>
</evidence>
<feature type="domain" description="EF-hand" evidence="2">
    <location>
        <begin position="19"/>
        <end position="54"/>
    </location>
</feature>
<dbReference type="EMBL" id="BRYB01000415">
    <property type="protein sequence ID" value="GMI29672.1"/>
    <property type="molecule type" value="Genomic_DNA"/>
</dbReference>
<evidence type="ECO:0000256" key="1">
    <source>
        <dbReference type="SAM" id="Phobius"/>
    </source>
</evidence>
<name>A0ABQ6MPB6_9STRA</name>
<dbReference type="PROSITE" id="PS00018">
    <property type="entry name" value="EF_HAND_1"/>
    <property type="match status" value="1"/>
</dbReference>
<feature type="transmembrane region" description="Helical" evidence="1">
    <location>
        <begin position="347"/>
        <end position="370"/>
    </location>
</feature>
<comment type="caution">
    <text evidence="3">The sequence shown here is derived from an EMBL/GenBank/DDBJ whole genome shotgun (WGS) entry which is preliminary data.</text>
</comment>
<proteinExistence type="predicted"/>
<protein>
    <recommendedName>
        <fullName evidence="2">EF-hand domain-containing protein</fullName>
    </recommendedName>
</protein>
<dbReference type="InterPro" id="IPR018247">
    <property type="entry name" value="EF_Hand_1_Ca_BS"/>
</dbReference>
<keyword evidence="1" id="KW-1133">Transmembrane helix</keyword>
<keyword evidence="1" id="KW-0812">Transmembrane</keyword>
<keyword evidence="4" id="KW-1185">Reference proteome</keyword>
<accession>A0ABQ6MPB6</accession>
<feature type="transmembrane region" description="Helical" evidence="1">
    <location>
        <begin position="316"/>
        <end position="341"/>
    </location>
</feature>
<dbReference type="PROSITE" id="PS50222">
    <property type="entry name" value="EF_HAND_2"/>
    <property type="match status" value="1"/>
</dbReference>
<dbReference type="InterPro" id="IPR002048">
    <property type="entry name" value="EF_hand_dom"/>
</dbReference>
<organism evidence="3 4">
    <name type="scientific">Tetraparma gracilis</name>
    <dbReference type="NCBI Taxonomy" id="2962635"/>
    <lineage>
        <taxon>Eukaryota</taxon>
        <taxon>Sar</taxon>
        <taxon>Stramenopiles</taxon>
        <taxon>Ochrophyta</taxon>
        <taxon>Bolidophyceae</taxon>
        <taxon>Parmales</taxon>
        <taxon>Triparmaceae</taxon>
        <taxon>Tetraparma</taxon>
    </lineage>
</organism>
<reference evidence="3 4" key="1">
    <citation type="journal article" date="2023" name="Commun. Biol.">
        <title>Genome analysis of Parmales, the sister group of diatoms, reveals the evolutionary specialization of diatoms from phago-mixotrophs to photoautotrophs.</title>
        <authorList>
            <person name="Ban H."/>
            <person name="Sato S."/>
            <person name="Yoshikawa S."/>
            <person name="Yamada K."/>
            <person name="Nakamura Y."/>
            <person name="Ichinomiya M."/>
            <person name="Sato N."/>
            <person name="Blanc-Mathieu R."/>
            <person name="Endo H."/>
            <person name="Kuwata A."/>
            <person name="Ogata H."/>
        </authorList>
    </citation>
    <scope>NUCLEOTIDE SEQUENCE [LARGE SCALE GENOMIC DNA]</scope>
</reference>
<dbReference type="Proteomes" id="UP001165060">
    <property type="component" value="Unassembled WGS sequence"/>
</dbReference>
<feature type="transmembrane region" description="Helical" evidence="1">
    <location>
        <begin position="161"/>
        <end position="181"/>
    </location>
</feature>
<keyword evidence="1" id="KW-0472">Membrane</keyword>
<feature type="transmembrane region" description="Helical" evidence="1">
    <location>
        <begin position="440"/>
        <end position="459"/>
    </location>
</feature>
<sequence>MASQVQPLPQPNDLEHPTGEETRQQALFRIFDKDADGFVSIKDMLGTLASVYRMPSTRQDYLRAVEILGTGDVDHFQLLLDDGKLVDETTQQLCLELDTEQQNPTLTNDDKRQRITRGQIFLRILALNIFLPVTFWARHRFYAVAGVRFFTVDKVMSYDGLMKLMLILHILVWLSIVATVARQPIEGLIEVAFAGAVAAVPALLAALDGRPAFGQSDAITVACGICGHFVPVFFVVFVLISLTCRGAMLVISGATRNAKRVNLVFTTGYDVVEAGGRKRSVRISLKNAESIIACTSFHDFYVHLTSSLVVGYSDPLIHCALLFFAVSLLVSVLGLFSVANMSANSPITVSCILLTLIIGSYLLRIIAAAINCTEESNERKLKILRLINSELELESIRCKDNARQLEAAKLLKVFILRTEVMDLHISVFGVKMNMAVAQRLAAAAFGGMATVTFKVLRILNSD</sequence>
<feature type="transmembrane region" description="Helical" evidence="1">
    <location>
        <begin position="219"/>
        <end position="242"/>
    </location>
</feature>
<feature type="transmembrane region" description="Helical" evidence="1">
    <location>
        <begin position="120"/>
        <end position="141"/>
    </location>
</feature>
<evidence type="ECO:0000313" key="4">
    <source>
        <dbReference type="Proteomes" id="UP001165060"/>
    </source>
</evidence>
<feature type="transmembrane region" description="Helical" evidence="1">
    <location>
        <begin position="188"/>
        <end position="207"/>
    </location>
</feature>
<gene>
    <name evidence="3" type="ORF">TeGR_g7172</name>
</gene>